<dbReference type="Proteomes" id="UP000252182">
    <property type="component" value="Chromosome"/>
</dbReference>
<evidence type="ECO:0000256" key="1">
    <source>
        <dbReference type="SAM" id="MobiDB-lite"/>
    </source>
</evidence>
<name>A0A345DDW8_9BURK</name>
<evidence type="ECO:0000313" key="3">
    <source>
        <dbReference type="Proteomes" id="UP000252182"/>
    </source>
</evidence>
<reference evidence="3" key="1">
    <citation type="submission" date="2018-07" db="EMBL/GenBank/DDBJ databases">
        <authorList>
            <person name="Kim H."/>
        </authorList>
    </citation>
    <scope>NUCLEOTIDE SEQUENCE [LARGE SCALE GENOMIC DNA]</scope>
    <source>
        <strain evidence="3">F02</strain>
    </source>
</reference>
<protein>
    <submittedName>
        <fullName evidence="2">Uncharacterized protein</fullName>
    </submittedName>
</protein>
<sequence length="98" mass="9967">MFADQVGTSTKDGQATGKDGKAVTDHSAGYQSDYNGYNAGQSSVMNAKGSTDSTTHTGISAGAVTITNETAQQATTGQTSHKRLQALTEVSVPIPGTT</sequence>
<gene>
    <name evidence="2" type="ORF">DTO96_102311</name>
</gene>
<accession>A0A345DDW8</accession>
<dbReference type="AlphaFoldDB" id="A0A345DDW8"/>
<proteinExistence type="predicted"/>
<feature type="compositionally biased region" description="Polar residues" evidence="1">
    <location>
        <begin position="29"/>
        <end position="39"/>
    </location>
</feature>
<dbReference type="RefSeq" id="WP_114563616.1">
    <property type="nucleotide sequence ID" value="NZ_CP031124.1"/>
</dbReference>
<evidence type="ECO:0000313" key="2">
    <source>
        <dbReference type="EMBL" id="AXF86556.1"/>
    </source>
</evidence>
<dbReference type="KEGG" id="hyf:DTO96_102311"/>
<dbReference type="EMBL" id="CP031124">
    <property type="protein sequence ID" value="AXF86556.1"/>
    <property type="molecule type" value="Genomic_DNA"/>
</dbReference>
<feature type="compositionally biased region" description="Polar residues" evidence="1">
    <location>
        <begin position="1"/>
        <end position="13"/>
    </location>
</feature>
<organism evidence="2 3">
    <name type="scientific">Ephemeroptericola cinctiostellae</name>
    <dbReference type="NCBI Taxonomy" id="2268024"/>
    <lineage>
        <taxon>Bacteria</taxon>
        <taxon>Pseudomonadati</taxon>
        <taxon>Pseudomonadota</taxon>
        <taxon>Betaproteobacteria</taxon>
        <taxon>Burkholderiales</taxon>
        <taxon>Burkholderiaceae</taxon>
        <taxon>Ephemeroptericola</taxon>
    </lineage>
</organism>
<keyword evidence="3" id="KW-1185">Reference proteome</keyword>
<feature type="region of interest" description="Disordered" evidence="1">
    <location>
        <begin position="1"/>
        <end position="39"/>
    </location>
</feature>